<accession>A0A0P0WQ01</accession>
<dbReference type="Proteomes" id="UP000059680">
    <property type="component" value="Chromosome 5"/>
</dbReference>
<name>A0A0P0WQ01_ORYSJ</name>
<dbReference type="PaxDb" id="39947-A0A0P0WQ01"/>
<proteinExistence type="predicted"/>
<organism evidence="2 3">
    <name type="scientific">Oryza sativa subsp. japonica</name>
    <name type="common">Rice</name>
    <dbReference type="NCBI Taxonomy" id="39947"/>
    <lineage>
        <taxon>Eukaryota</taxon>
        <taxon>Viridiplantae</taxon>
        <taxon>Streptophyta</taxon>
        <taxon>Embryophyta</taxon>
        <taxon>Tracheophyta</taxon>
        <taxon>Spermatophyta</taxon>
        <taxon>Magnoliopsida</taxon>
        <taxon>Liliopsida</taxon>
        <taxon>Poales</taxon>
        <taxon>Poaceae</taxon>
        <taxon>BOP clade</taxon>
        <taxon>Oryzoideae</taxon>
        <taxon>Oryzeae</taxon>
        <taxon>Oryzinae</taxon>
        <taxon>Oryza</taxon>
        <taxon>Oryza sativa</taxon>
    </lineage>
</organism>
<dbReference type="EMBL" id="AP014961">
    <property type="protein sequence ID" value="BAS94978.1"/>
    <property type="molecule type" value="Genomic_DNA"/>
</dbReference>
<evidence type="ECO:0000313" key="3">
    <source>
        <dbReference type="Proteomes" id="UP000059680"/>
    </source>
</evidence>
<reference evidence="2 3" key="2">
    <citation type="journal article" date="2013" name="Plant Cell Physiol.">
        <title>Rice Annotation Project Database (RAP-DB): an integrative and interactive database for rice genomics.</title>
        <authorList>
            <person name="Sakai H."/>
            <person name="Lee S.S."/>
            <person name="Tanaka T."/>
            <person name="Numa H."/>
            <person name="Kim J."/>
            <person name="Kawahara Y."/>
            <person name="Wakimoto H."/>
            <person name="Yang C.C."/>
            <person name="Iwamoto M."/>
            <person name="Abe T."/>
            <person name="Yamada Y."/>
            <person name="Muto A."/>
            <person name="Inokuchi H."/>
            <person name="Ikemura T."/>
            <person name="Matsumoto T."/>
            <person name="Sasaki T."/>
            <person name="Itoh T."/>
        </authorList>
    </citation>
    <scope>NUCLEOTIDE SEQUENCE [LARGE SCALE GENOMIC DNA]</scope>
    <source>
        <strain evidence="3">cv. Nipponbare</strain>
    </source>
</reference>
<reference evidence="3" key="1">
    <citation type="journal article" date="2005" name="Nature">
        <title>The map-based sequence of the rice genome.</title>
        <authorList>
            <consortium name="International rice genome sequencing project (IRGSP)"/>
            <person name="Matsumoto T."/>
            <person name="Wu J."/>
            <person name="Kanamori H."/>
            <person name="Katayose Y."/>
            <person name="Fujisawa M."/>
            <person name="Namiki N."/>
            <person name="Mizuno H."/>
            <person name="Yamamoto K."/>
            <person name="Antonio B.A."/>
            <person name="Baba T."/>
            <person name="Sakata K."/>
            <person name="Nagamura Y."/>
            <person name="Aoki H."/>
            <person name="Arikawa K."/>
            <person name="Arita K."/>
            <person name="Bito T."/>
            <person name="Chiden Y."/>
            <person name="Fujitsuka N."/>
            <person name="Fukunaka R."/>
            <person name="Hamada M."/>
            <person name="Harada C."/>
            <person name="Hayashi A."/>
            <person name="Hijishita S."/>
            <person name="Honda M."/>
            <person name="Hosokawa S."/>
            <person name="Ichikawa Y."/>
            <person name="Idonuma A."/>
            <person name="Iijima M."/>
            <person name="Ikeda M."/>
            <person name="Ikeno M."/>
            <person name="Ito K."/>
            <person name="Ito S."/>
            <person name="Ito T."/>
            <person name="Ito Y."/>
            <person name="Ito Y."/>
            <person name="Iwabuchi A."/>
            <person name="Kamiya K."/>
            <person name="Karasawa W."/>
            <person name="Kurita K."/>
            <person name="Katagiri S."/>
            <person name="Kikuta A."/>
            <person name="Kobayashi H."/>
            <person name="Kobayashi N."/>
            <person name="Machita K."/>
            <person name="Maehara T."/>
            <person name="Masukawa M."/>
            <person name="Mizubayashi T."/>
            <person name="Mukai Y."/>
            <person name="Nagasaki H."/>
            <person name="Nagata Y."/>
            <person name="Naito S."/>
            <person name="Nakashima M."/>
            <person name="Nakama Y."/>
            <person name="Nakamichi Y."/>
            <person name="Nakamura M."/>
            <person name="Meguro A."/>
            <person name="Negishi M."/>
            <person name="Ohta I."/>
            <person name="Ohta T."/>
            <person name="Okamoto M."/>
            <person name="Ono N."/>
            <person name="Saji S."/>
            <person name="Sakaguchi M."/>
            <person name="Sakai K."/>
            <person name="Shibata M."/>
            <person name="Shimokawa T."/>
            <person name="Song J."/>
            <person name="Takazaki Y."/>
            <person name="Terasawa K."/>
            <person name="Tsugane M."/>
            <person name="Tsuji K."/>
            <person name="Ueda S."/>
            <person name="Waki K."/>
            <person name="Yamagata H."/>
            <person name="Yamamoto M."/>
            <person name="Yamamoto S."/>
            <person name="Yamane H."/>
            <person name="Yoshiki S."/>
            <person name="Yoshihara R."/>
            <person name="Yukawa K."/>
            <person name="Zhong H."/>
            <person name="Yano M."/>
            <person name="Yuan Q."/>
            <person name="Ouyang S."/>
            <person name="Liu J."/>
            <person name="Jones K.M."/>
            <person name="Gansberger K."/>
            <person name="Moffat K."/>
            <person name="Hill J."/>
            <person name="Bera J."/>
            <person name="Fadrosh D."/>
            <person name="Jin S."/>
            <person name="Johri S."/>
            <person name="Kim M."/>
            <person name="Overton L."/>
            <person name="Reardon M."/>
            <person name="Tsitrin T."/>
            <person name="Vuong H."/>
            <person name="Weaver B."/>
            <person name="Ciecko A."/>
            <person name="Tallon L."/>
            <person name="Jackson J."/>
            <person name="Pai G."/>
            <person name="Aken S.V."/>
            <person name="Utterback T."/>
            <person name="Reidmuller S."/>
            <person name="Feldblyum T."/>
            <person name="Hsiao J."/>
            <person name="Zismann V."/>
            <person name="Iobst S."/>
            <person name="de Vazeille A.R."/>
            <person name="Buell C.R."/>
            <person name="Ying K."/>
            <person name="Li Y."/>
            <person name="Lu T."/>
            <person name="Huang Y."/>
            <person name="Zhao Q."/>
            <person name="Feng Q."/>
            <person name="Zhang L."/>
            <person name="Zhu J."/>
            <person name="Weng Q."/>
            <person name="Mu J."/>
            <person name="Lu Y."/>
            <person name="Fan D."/>
            <person name="Liu Y."/>
            <person name="Guan J."/>
            <person name="Zhang Y."/>
            <person name="Yu S."/>
            <person name="Liu X."/>
            <person name="Zhang Y."/>
            <person name="Hong G."/>
            <person name="Han B."/>
            <person name="Choisne N."/>
            <person name="Demange N."/>
            <person name="Orjeda G."/>
            <person name="Samain S."/>
            <person name="Cattolico L."/>
            <person name="Pelletier E."/>
            <person name="Couloux A."/>
            <person name="Segurens B."/>
            <person name="Wincker P."/>
            <person name="D'Hont A."/>
            <person name="Scarpelli C."/>
            <person name="Weissenbach J."/>
            <person name="Salanoubat M."/>
            <person name="Quetier F."/>
            <person name="Yu Y."/>
            <person name="Kim H.R."/>
            <person name="Rambo T."/>
            <person name="Currie J."/>
            <person name="Collura K."/>
            <person name="Luo M."/>
            <person name="Yang T."/>
            <person name="Ammiraju J.S.S."/>
            <person name="Engler F."/>
            <person name="Soderlund C."/>
            <person name="Wing R.A."/>
            <person name="Palmer L.E."/>
            <person name="de la Bastide M."/>
            <person name="Spiegel L."/>
            <person name="Nascimento L."/>
            <person name="Zutavern T."/>
            <person name="O'Shaughnessy A."/>
            <person name="Dike S."/>
            <person name="Dedhia N."/>
            <person name="Preston R."/>
            <person name="Balija V."/>
            <person name="McCombie W.R."/>
            <person name="Chow T."/>
            <person name="Chen H."/>
            <person name="Chung M."/>
            <person name="Chen C."/>
            <person name="Shaw J."/>
            <person name="Wu H."/>
            <person name="Hsiao K."/>
            <person name="Chao Y."/>
            <person name="Chu M."/>
            <person name="Cheng C."/>
            <person name="Hour A."/>
            <person name="Lee P."/>
            <person name="Lin S."/>
            <person name="Lin Y."/>
            <person name="Liou J."/>
            <person name="Liu S."/>
            <person name="Hsing Y."/>
            <person name="Raghuvanshi S."/>
            <person name="Mohanty A."/>
            <person name="Bharti A.K."/>
            <person name="Gaur A."/>
            <person name="Gupta V."/>
            <person name="Kumar D."/>
            <person name="Ravi V."/>
            <person name="Vij S."/>
            <person name="Kapur A."/>
            <person name="Khurana P."/>
            <person name="Khurana P."/>
            <person name="Khurana J.P."/>
            <person name="Tyagi A.K."/>
            <person name="Gaikwad K."/>
            <person name="Singh A."/>
            <person name="Dalal V."/>
            <person name="Srivastava S."/>
            <person name="Dixit A."/>
            <person name="Pal A.K."/>
            <person name="Ghazi I.A."/>
            <person name="Yadav M."/>
            <person name="Pandit A."/>
            <person name="Bhargava A."/>
            <person name="Sureshbabu K."/>
            <person name="Batra K."/>
            <person name="Sharma T.R."/>
            <person name="Mohapatra T."/>
            <person name="Singh N.K."/>
            <person name="Messing J."/>
            <person name="Nelson A.B."/>
            <person name="Fuks G."/>
            <person name="Kavchok S."/>
            <person name="Keizer G."/>
            <person name="Linton E."/>
            <person name="Llaca V."/>
            <person name="Song R."/>
            <person name="Tanyolac B."/>
            <person name="Young S."/>
            <person name="Ho-Il K."/>
            <person name="Hahn J.H."/>
            <person name="Sangsakoo G."/>
            <person name="Vanavichit A."/>
            <person name="de Mattos Luiz.A.T."/>
            <person name="Zimmer P.D."/>
            <person name="Malone G."/>
            <person name="Dellagostin O."/>
            <person name="de Oliveira A.C."/>
            <person name="Bevan M."/>
            <person name="Bancroft I."/>
            <person name="Minx P."/>
            <person name="Cordum H."/>
            <person name="Wilson R."/>
            <person name="Cheng Z."/>
            <person name="Jin W."/>
            <person name="Jiang J."/>
            <person name="Leong S.A."/>
            <person name="Iwama H."/>
            <person name="Gojobori T."/>
            <person name="Itoh T."/>
            <person name="Niimura Y."/>
            <person name="Fujii Y."/>
            <person name="Habara T."/>
            <person name="Sakai H."/>
            <person name="Sato Y."/>
            <person name="Wilson G."/>
            <person name="Kumar K."/>
            <person name="McCouch S."/>
            <person name="Juretic N."/>
            <person name="Hoen D."/>
            <person name="Wright S."/>
            <person name="Bruskiewich R."/>
            <person name="Bureau T."/>
            <person name="Miyao A."/>
            <person name="Hirochika H."/>
            <person name="Nishikawa T."/>
            <person name="Kadowaki K."/>
            <person name="Sugiura M."/>
            <person name="Burr B."/>
            <person name="Sasaki T."/>
        </authorList>
    </citation>
    <scope>NUCLEOTIDE SEQUENCE [LARGE SCALE GENOMIC DNA]</scope>
    <source>
        <strain evidence="3">cv. Nipponbare</strain>
    </source>
</reference>
<feature type="region of interest" description="Disordered" evidence="1">
    <location>
        <begin position="1"/>
        <end position="31"/>
    </location>
</feature>
<gene>
    <name evidence="2" type="ordered locus">Os05g0524900</name>
    <name evidence="2" type="ORF">OSNPB_050524900</name>
</gene>
<dbReference type="InParanoid" id="A0A0P0WQ01"/>
<evidence type="ECO:0000256" key="1">
    <source>
        <dbReference type="SAM" id="MobiDB-lite"/>
    </source>
</evidence>
<sequence>MSAAPASSLISRSNLMASPKVTQTRMDRYSPDDFGITGRPEFPSTEQGQALRLGCLRVELLLERPEVQPGDERCPGAGVHEANLHEVVRHDDDGLQERRAGGVRDVDHHPEVDADVDVEDWQLAEAVVVAVHEGGADEVLVPGHERPERVAVARAVGEAAHVVVARRERRCEVLRRDVVERAAVGEAVVRRVGNLGLVVHVARLPREATVYADE</sequence>
<feature type="non-terminal residue" evidence="2">
    <location>
        <position position="1"/>
    </location>
</feature>
<evidence type="ECO:0000313" key="2">
    <source>
        <dbReference type="EMBL" id="BAS94978.1"/>
    </source>
</evidence>
<feature type="compositionally biased region" description="Polar residues" evidence="1">
    <location>
        <begin position="8"/>
        <end position="24"/>
    </location>
</feature>
<keyword evidence="3" id="KW-1185">Reference proteome</keyword>
<dbReference type="Gramene" id="Os05t0524900-00">
    <property type="protein sequence ID" value="Os05t0524900-00"/>
    <property type="gene ID" value="Os05g0524900"/>
</dbReference>
<protein>
    <submittedName>
        <fullName evidence="2">Os05g0524900 protein</fullName>
    </submittedName>
</protein>
<reference evidence="2 3" key="3">
    <citation type="journal article" date="2013" name="Rice">
        <title>Improvement of the Oryza sativa Nipponbare reference genome using next generation sequence and optical map data.</title>
        <authorList>
            <person name="Kawahara Y."/>
            <person name="de la Bastide M."/>
            <person name="Hamilton J.P."/>
            <person name="Kanamori H."/>
            <person name="McCombie W.R."/>
            <person name="Ouyang S."/>
            <person name="Schwartz D.C."/>
            <person name="Tanaka T."/>
            <person name="Wu J."/>
            <person name="Zhou S."/>
            <person name="Childs K.L."/>
            <person name="Davidson R.M."/>
            <person name="Lin H."/>
            <person name="Quesada-Ocampo L."/>
            <person name="Vaillancourt B."/>
            <person name="Sakai H."/>
            <person name="Lee S.S."/>
            <person name="Kim J."/>
            <person name="Numa H."/>
            <person name="Itoh T."/>
            <person name="Buell C.R."/>
            <person name="Matsumoto T."/>
        </authorList>
    </citation>
    <scope>NUCLEOTIDE SEQUENCE [LARGE SCALE GENOMIC DNA]</scope>
    <source>
        <strain evidence="3">cv. Nipponbare</strain>
    </source>
</reference>
<dbReference type="AlphaFoldDB" id="A0A0P0WQ01"/>